<gene>
    <name evidence="2" type="ORF">IPOD504_LOCUS4908</name>
</gene>
<feature type="region of interest" description="Disordered" evidence="1">
    <location>
        <begin position="89"/>
        <end position="129"/>
    </location>
</feature>
<accession>A0ABN8I7Q1</accession>
<keyword evidence="3" id="KW-1185">Reference proteome</keyword>
<sequence length="345" mass="37983">MKQIVDGYERGGGVAGGLVSASVNSAIRHAARGRGLLTVIGSVTRPRRGARGGARREGGRGAREGRREGEAPLREGEATINARSFHRGWRGVNDSDHPAAIAGDRTRRPRRRRVAPRAQGCRGPVSISNHAALRDPPAMLSRLIARRTRLRAVIVHSGDSARLSRNLHKESRPNIQFGELRNTVIEARRLGVAKAQVVFAATHRSRAGPRRRPRRLPLSYTCPLRRFARRSLIRERRDVKYRRPGKRFARGGNASRAVRRSEPLNLPAEGREAGALVKVKKKKKRKKDATNAAGSITEAILRARSSRRPRRVVFPSGRAINKPPPLLSPSPVPPARKLSADSGRT</sequence>
<reference evidence="2" key="1">
    <citation type="submission" date="2022-03" db="EMBL/GenBank/DDBJ databases">
        <authorList>
            <person name="Martin H S."/>
        </authorList>
    </citation>
    <scope>NUCLEOTIDE SEQUENCE</scope>
</reference>
<evidence type="ECO:0000256" key="1">
    <source>
        <dbReference type="SAM" id="MobiDB-lite"/>
    </source>
</evidence>
<evidence type="ECO:0000313" key="3">
    <source>
        <dbReference type="Proteomes" id="UP000837857"/>
    </source>
</evidence>
<evidence type="ECO:0000313" key="2">
    <source>
        <dbReference type="EMBL" id="CAH2045040.1"/>
    </source>
</evidence>
<feature type="non-terminal residue" evidence="2">
    <location>
        <position position="345"/>
    </location>
</feature>
<name>A0ABN8I7Q1_9NEOP</name>
<feature type="region of interest" description="Disordered" evidence="1">
    <location>
        <begin position="281"/>
        <end position="345"/>
    </location>
</feature>
<proteinExistence type="predicted"/>
<dbReference type="Proteomes" id="UP000837857">
    <property type="component" value="Chromosome 16"/>
</dbReference>
<organism evidence="2 3">
    <name type="scientific">Iphiclides podalirius</name>
    <name type="common">scarce swallowtail</name>
    <dbReference type="NCBI Taxonomy" id="110791"/>
    <lineage>
        <taxon>Eukaryota</taxon>
        <taxon>Metazoa</taxon>
        <taxon>Ecdysozoa</taxon>
        <taxon>Arthropoda</taxon>
        <taxon>Hexapoda</taxon>
        <taxon>Insecta</taxon>
        <taxon>Pterygota</taxon>
        <taxon>Neoptera</taxon>
        <taxon>Endopterygota</taxon>
        <taxon>Lepidoptera</taxon>
        <taxon>Glossata</taxon>
        <taxon>Ditrysia</taxon>
        <taxon>Papilionoidea</taxon>
        <taxon>Papilionidae</taxon>
        <taxon>Papilioninae</taxon>
        <taxon>Iphiclides</taxon>
    </lineage>
</organism>
<protein>
    <submittedName>
        <fullName evidence="2">Uncharacterized protein</fullName>
    </submittedName>
</protein>
<feature type="compositionally biased region" description="Basic and acidic residues" evidence="1">
    <location>
        <begin position="54"/>
        <end position="72"/>
    </location>
</feature>
<dbReference type="EMBL" id="OW152828">
    <property type="protein sequence ID" value="CAH2045040.1"/>
    <property type="molecule type" value="Genomic_DNA"/>
</dbReference>
<feature type="compositionally biased region" description="Pro residues" evidence="1">
    <location>
        <begin position="322"/>
        <end position="334"/>
    </location>
</feature>
<feature type="region of interest" description="Disordered" evidence="1">
    <location>
        <begin position="46"/>
        <end position="72"/>
    </location>
</feature>